<keyword evidence="2" id="KW-0472">Membrane</keyword>
<organism evidence="4 5">
    <name type="scientific">Prochlorococcus marinus (strain MIT 9312)</name>
    <dbReference type="NCBI Taxonomy" id="74546"/>
    <lineage>
        <taxon>Bacteria</taxon>
        <taxon>Bacillati</taxon>
        <taxon>Cyanobacteriota</taxon>
        <taxon>Cyanophyceae</taxon>
        <taxon>Synechococcales</taxon>
        <taxon>Prochlorococcaceae</taxon>
        <taxon>Prochlorococcus</taxon>
    </lineage>
</organism>
<accession>Q31A98</accession>
<dbReference type="InterPro" id="IPR001623">
    <property type="entry name" value="DnaJ_domain"/>
</dbReference>
<dbReference type="PROSITE" id="PS50076">
    <property type="entry name" value="DNAJ_2"/>
    <property type="match status" value="1"/>
</dbReference>
<dbReference type="SMART" id="SM00271">
    <property type="entry name" value="DnaJ"/>
    <property type="match status" value="1"/>
</dbReference>
<dbReference type="Proteomes" id="UP000002715">
    <property type="component" value="Chromosome"/>
</dbReference>
<evidence type="ECO:0000313" key="4">
    <source>
        <dbReference type="EMBL" id="ABB50197.1"/>
    </source>
</evidence>
<dbReference type="Pfam" id="PF00226">
    <property type="entry name" value="DnaJ"/>
    <property type="match status" value="1"/>
</dbReference>
<evidence type="ECO:0000256" key="2">
    <source>
        <dbReference type="SAM" id="Phobius"/>
    </source>
</evidence>
<dbReference type="STRING" id="74546.PMT9312_1138"/>
<dbReference type="OrthoDB" id="9779889at2"/>
<dbReference type="PRINTS" id="PR00625">
    <property type="entry name" value="JDOMAIN"/>
</dbReference>
<dbReference type="EMBL" id="CP000111">
    <property type="protein sequence ID" value="ABB50197.1"/>
    <property type="molecule type" value="Genomic_DNA"/>
</dbReference>
<keyword evidence="4" id="KW-0346">Stress response</keyword>
<feature type="transmembrane region" description="Helical" evidence="2">
    <location>
        <begin position="108"/>
        <end position="128"/>
    </location>
</feature>
<gene>
    <name evidence="4" type="ordered locus">PMT9312_1138</name>
</gene>
<dbReference type="Gene3D" id="1.10.287.110">
    <property type="entry name" value="DnaJ domain"/>
    <property type="match status" value="1"/>
</dbReference>
<dbReference type="CDD" id="cd06257">
    <property type="entry name" value="DnaJ"/>
    <property type="match status" value="1"/>
</dbReference>
<evidence type="ECO:0000259" key="3">
    <source>
        <dbReference type="PROSITE" id="PS50076"/>
    </source>
</evidence>
<protein>
    <submittedName>
        <fullName evidence="4">Heat shock protein DnaJ-like protein</fullName>
    </submittedName>
</protein>
<proteinExistence type="predicted"/>
<dbReference type="KEGG" id="pmi:PMT9312_1138"/>
<reference evidence="5" key="1">
    <citation type="submission" date="2005-07" db="EMBL/GenBank/DDBJ databases">
        <title>Complete sequence of Prochlorococcus marinus str. MIT 9312.</title>
        <authorList>
            <consortium name="US DOE Joint Genome Institute"/>
            <person name="Copeland A."/>
            <person name="Lucas S."/>
            <person name="Lapidus A."/>
            <person name="Barry K."/>
            <person name="Detter J.C."/>
            <person name="Glavina T."/>
            <person name="Hammon N."/>
            <person name="Israni S."/>
            <person name="Pitluck S."/>
            <person name="Thiel J."/>
            <person name="Schmutz J."/>
            <person name="Larimer F."/>
            <person name="Land M."/>
            <person name="Kyrpides N."/>
            <person name="Lykidis A."/>
            <person name="Richardson P."/>
        </authorList>
    </citation>
    <scope>NUCLEOTIDE SEQUENCE [LARGE SCALE GENOMIC DNA]</scope>
    <source>
        <strain evidence="5">MIT 9312</strain>
    </source>
</reference>
<dbReference type="eggNOG" id="COG0484">
    <property type="taxonomic scope" value="Bacteria"/>
</dbReference>
<dbReference type="HOGENOM" id="CLU_1546271_0_0_3"/>
<keyword evidence="2" id="KW-0812">Transmembrane</keyword>
<name>Q31A98_PROM9</name>
<feature type="domain" description="J" evidence="3">
    <location>
        <begin position="7"/>
        <end position="64"/>
    </location>
</feature>
<sequence>MTKDIAYYLLILGLQSDFDENELKQAYRKEAKKWHPDLNKNDVNAEERLKLINDAYEFLSGYKKQEFTKVENISVNDINKKSTKRNDDSVSSQNKNSRKEKAKGKDQVALMSLVVYVSVALILLFAIITRASKRNICYAWATSDLSDKEAAKKLGVKDAAVYCFFKESINKKG</sequence>
<dbReference type="SUPFAM" id="SSF46565">
    <property type="entry name" value="Chaperone J-domain"/>
    <property type="match status" value="1"/>
</dbReference>
<feature type="region of interest" description="Disordered" evidence="1">
    <location>
        <begin position="81"/>
        <end position="101"/>
    </location>
</feature>
<dbReference type="InterPro" id="IPR036869">
    <property type="entry name" value="J_dom_sf"/>
</dbReference>
<evidence type="ECO:0000313" key="5">
    <source>
        <dbReference type="Proteomes" id="UP000002715"/>
    </source>
</evidence>
<evidence type="ECO:0000256" key="1">
    <source>
        <dbReference type="SAM" id="MobiDB-lite"/>
    </source>
</evidence>
<dbReference type="RefSeq" id="WP_011376688.1">
    <property type="nucleotide sequence ID" value="NC_007577.1"/>
</dbReference>
<dbReference type="PANTHER" id="PTHR43948">
    <property type="entry name" value="DNAJ HOMOLOG SUBFAMILY B"/>
    <property type="match status" value="1"/>
</dbReference>
<dbReference type="PANTHER" id="PTHR43948:SF10">
    <property type="entry name" value="MRJ, ISOFORM E"/>
    <property type="match status" value="1"/>
</dbReference>
<dbReference type="AlphaFoldDB" id="Q31A98"/>
<keyword evidence="2" id="KW-1133">Transmembrane helix</keyword>